<evidence type="ECO:0000256" key="4">
    <source>
        <dbReference type="ARBA" id="ARBA00071824"/>
    </source>
</evidence>
<evidence type="ECO:0000313" key="6">
    <source>
        <dbReference type="EMBL" id="EGD46270.1"/>
    </source>
</evidence>
<evidence type="ECO:0000256" key="3">
    <source>
        <dbReference type="ARBA" id="ARBA00062323"/>
    </source>
</evidence>
<feature type="domain" description="AAA" evidence="5">
    <location>
        <begin position="3"/>
        <end position="187"/>
    </location>
</feature>
<comment type="subunit">
    <text evidence="3">Dimerizes in the presence of ATP but not ADP; ATP-binding is required for double-stranded (ds)DNA-binding. Interacts with DnaA.</text>
</comment>
<dbReference type="FunFam" id="3.40.50.300:FF:000285">
    <property type="entry name" value="Sporulation initiation inhibitor Soj"/>
    <property type="match status" value="1"/>
</dbReference>
<evidence type="ECO:0000259" key="5">
    <source>
        <dbReference type="Pfam" id="PF13614"/>
    </source>
</evidence>
<dbReference type="CDD" id="cd02042">
    <property type="entry name" value="ParAB_family"/>
    <property type="match status" value="1"/>
</dbReference>
<proteinExistence type="inferred from homology"/>
<evidence type="ECO:0000313" key="7">
    <source>
        <dbReference type="Proteomes" id="UP000003860"/>
    </source>
</evidence>
<reference evidence="6" key="2">
    <citation type="submission" date="2011-01" db="EMBL/GenBank/DDBJ databases">
        <title>The Non-contiguous Finished genome of Clostridium papyrosolvens.</title>
        <authorList>
            <person name="Lucas S."/>
            <person name="Copeland A."/>
            <person name="Lapidus A."/>
            <person name="Cheng J.-F."/>
            <person name="Goodwin L."/>
            <person name="Pitluck S."/>
            <person name="Misra M."/>
            <person name="Chertkov O."/>
            <person name="Detter J.C."/>
            <person name="Han C."/>
            <person name="Tapia R."/>
            <person name="Land M."/>
            <person name="Hauser L."/>
            <person name="Kyrpides N."/>
            <person name="Ivanova N."/>
            <person name="Pagani I."/>
            <person name="Mouttaki H."/>
            <person name="He Z."/>
            <person name="Zhou J."/>
            <person name="Hemme C.L."/>
            <person name="Woyke T."/>
        </authorList>
    </citation>
    <scope>NUCLEOTIDE SEQUENCE [LARGE SCALE GENOMIC DNA]</scope>
    <source>
        <strain evidence="6">DSM 2782</strain>
    </source>
</reference>
<dbReference type="STRING" id="588581.Cpap_0882"/>
<gene>
    <name evidence="6" type="ORF">Cpap_0882</name>
</gene>
<dbReference type="InterPro" id="IPR027417">
    <property type="entry name" value="P-loop_NTPase"/>
</dbReference>
<dbReference type="PANTHER" id="PTHR13696:SF52">
    <property type="entry name" value="PARA FAMILY PROTEIN CT_582"/>
    <property type="match status" value="1"/>
</dbReference>
<dbReference type="Pfam" id="PF13614">
    <property type="entry name" value="AAA_31"/>
    <property type="match status" value="1"/>
</dbReference>
<sequence>MGRIIAIANQKGGVGKTTTASNLADGLVQKGKKVLKVDMDPQGNLTMSSGIETEINDRQDGLITLSEVMLEKMNNDRIPEKQEFIIKTGQADLIPADMSLSGVELALVNTMSREYVLKEILESIRNLYDYILVDCCPSLGMLTVNSLTAADSVIIPVQAEFLSLKGLELLVQTISRIKRQINKALEIEGILITMFNRQTILSRQIKEILENNYGCNIRIFQTLIPKSIKVAEAPIEGMSVLQYSPNNIVAHAYRGLTEEILNV</sequence>
<keyword evidence="7" id="KW-1185">Reference proteome</keyword>
<reference evidence="6" key="1">
    <citation type="submission" date="2009-07" db="EMBL/GenBank/DDBJ databases">
        <authorList>
            <consortium name="US DOE Joint Genome Institute (JGI-PGF)"/>
            <person name="Lucas S."/>
            <person name="Copeland A."/>
            <person name="Lapidus A."/>
            <person name="Glavina del Rio T."/>
            <person name="Tice H."/>
            <person name="Bruce D."/>
            <person name="Goodwin L."/>
            <person name="Pitluck S."/>
            <person name="Larimer F."/>
            <person name="Land M.L."/>
            <person name="Mouttaki H."/>
            <person name="He Z."/>
            <person name="Zhou J."/>
            <person name="Hemme C.L."/>
        </authorList>
    </citation>
    <scope>NUCLEOTIDE SEQUENCE [LARGE SCALE GENOMIC DNA]</scope>
    <source>
        <strain evidence="6">DSM 2782</strain>
    </source>
</reference>
<evidence type="ECO:0000256" key="1">
    <source>
        <dbReference type="ARBA" id="ARBA00006976"/>
    </source>
</evidence>
<dbReference type="RefSeq" id="WP_004621622.1">
    <property type="nucleotide sequence ID" value="NZ_ACXX02000015.1"/>
</dbReference>
<accession>F1TH30</accession>
<name>F1TH30_9FIRM</name>
<comment type="caution">
    <text evidence="6">The sequence shown here is derived from an EMBL/GenBank/DDBJ whole genome shotgun (WGS) entry which is preliminary data.</text>
</comment>
<dbReference type="Gene3D" id="3.40.50.300">
    <property type="entry name" value="P-loop containing nucleotide triphosphate hydrolases"/>
    <property type="match status" value="1"/>
</dbReference>
<comment type="similarity">
    <text evidence="1">Belongs to the ParA family.</text>
</comment>
<dbReference type="InterPro" id="IPR050678">
    <property type="entry name" value="DNA_Partitioning_ATPase"/>
</dbReference>
<protein>
    <recommendedName>
        <fullName evidence="4">Sporulation initiation inhibitor protein Soj</fullName>
    </recommendedName>
</protein>
<dbReference type="PANTHER" id="PTHR13696">
    <property type="entry name" value="P-LOOP CONTAINING NUCLEOSIDE TRIPHOSPHATE HYDROLASE"/>
    <property type="match status" value="1"/>
</dbReference>
<evidence type="ECO:0000256" key="2">
    <source>
        <dbReference type="ARBA" id="ARBA00049360"/>
    </source>
</evidence>
<dbReference type="AlphaFoldDB" id="F1TH30"/>
<dbReference type="SUPFAM" id="SSF52540">
    <property type="entry name" value="P-loop containing nucleoside triphosphate hydrolases"/>
    <property type="match status" value="1"/>
</dbReference>
<organism evidence="6 7">
    <name type="scientific">Ruminiclostridium papyrosolvens DSM 2782</name>
    <dbReference type="NCBI Taxonomy" id="588581"/>
    <lineage>
        <taxon>Bacteria</taxon>
        <taxon>Bacillati</taxon>
        <taxon>Bacillota</taxon>
        <taxon>Clostridia</taxon>
        <taxon>Eubacteriales</taxon>
        <taxon>Oscillospiraceae</taxon>
        <taxon>Ruminiclostridium</taxon>
    </lineage>
</organism>
<comment type="catalytic activity">
    <reaction evidence="2">
        <text>ATP + H2O = ADP + phosphate + H(+)</text>
        <dbReference type="Rhea" id="RHEA:13065"/>
        <dbReference type="ChEBI" id="CHEBI:15377"/>
        <dbReference type="ChEBI" id="CHEBI:15378"/>
        <dbReference type="ChEBI" id="CHEBI:30616"/>
        <dbReference type="ChEBI" id="CHEBI:43474"/>
        <dbReference type="ChEBI" id="CHEBI:456216"/>
    </reaction>
</comment>
<dbReference type="eggNOG" id="COG1192">
    <property type="taxonomic scope" value="Bacteria"/>
</dbReference>
<dbReference type="InterPro" id="IPR025669">
    <property type="entry name" value="AAA_dom"/>
</dbReference>
<dbReference type="EMBL" id="ACXX02000015">
    <property type="protein sequence ID" value="EGD46270.1"/>
    <property type="molecule type" value="Genomic_DNA"/>
</dbReference>
<dbReference type="OrthoDB" id="9815116at2"/>
<dbReference type="Proteomes" id="UP000003860">
    <property type="component" value="Unassembled WGS sequence"/>
</dbReference>